<keyword evidence="1 4" id="KW-0808">Transferase</keyword>
<evidence type="ECO:0000313" key="4">
    <source>
        <dbReference type="EMBL" id="MPN26989.1"/>
    </source>
</evidence>
<evidence type="ECO:0000256" key="1">
    <source>
        <dbReference type="ARBA" id="ARBA00022679"/>
    </source>
</evidence>
<dbReference type="InterPro" id="IPR036117">
    <property type="entry name" value="DhaL_dom_sf"/>
</dbReference>
<protein>
    <submittedName>
        <fullName evidence="4">PEP-dependent dihydroxyacetone kinase, ADP-binding subunit DhaL</fullName>
        <ecNumber evidence="4">2.7.1.121</ecNumber>
    </submittedName>
</protein>
<dbReference type="SUPFAM" id="SSF101473">
    <property type="entry name" value="DhaL-like"/>
    <property type="match status" value="1"/>
</dbReference>
<dbReference type="GO" id="GO:0047324">
    <property type="term" value="F:phosphoenolpyruvate-glycerone phosphotransferase activity"/>
    <property type="evidence" value="ECO:0007669"/>
    <property type="project" value="UniProtKB-EC"/>
</dbReference>
<proteinExistence type="predicted"/>
<keyword evidence="2 4" id="KW-0418">Kinase</keyword>
<dbReference type="EMBL" id="VSSQ01076717">
    <property type="protein sequence ID" value="MPN26989.1"/>
    <property type="molecule type" value="Genomic_DNA"/>
</dbReference>
<dbReference type="InterPro" id="IPR050861">
    <property type="entry name" value="Dihydroxyacetone_Kinase"/>
</dbReference>
<dbReference type="Pfam" id="PF02734">
    <property type="entry name" value="Dak2"/>
    <property type="match status" value="1"/>
</dbReference>
<gene>
    <name evidence="4" type="primary">dhaL_7</name>
    <name evidence="4" type="ORF">SDC9_174416</name>
</gene>
<dbReference type="PROSITE" id="PS51480">
    <property type="entry name" value="DHAL"/>
    <property type="match status" value="1"/>
</dbReference>
<dbReference type="EC" id="2.7.1.121" evidence="4"/>
<dbReference type="Gene3D" id="1.25.40.340">
    <property type="match status" value="1"/>
</dbReference>
<dbReference type="GO" id="GO:0004371">
    <property type="term" value="F:glycerone kinase activity"/>
    <property type="evidence" value="ECO:0007669"/>
    <property type="project" value="InterPro"/>
</dbReference>
<accession>A0A645GM88</accession>
<dbReference type="GO" id="GO:0019563">
    <property type="term" value="P:glycerol catabolic process"/>
    <property type="evidence" value="ECO:0007669"/>
    <property type="project" value="TreeGrafter"/>
</dbReference>
<organism evidence="4">
    <name type="scientific">bioreactor metagenome</name>
    <dbReference type="NCBI Taxonomy" id="1076179"/>
    <lineage>
        <taxon>unclassified sequences</taxon>
        <taxon>metagenomes</taxon>
        <taxon>ecological metagenomes</taxon>
    </lineage>
</organism>
<comment type="caution">
    <text evidence="4">The sequence shown here is derived from an EMBL/GenBank/DDBJ whole genome shotgun (WGS) entry which is preliminary data.</text>
</comment>
<dbReference type="InterPro" id="IPR004007">
    <property type="entry name" value="DhaL_dom"/>
</dbReference>
<evidence type="ECO:0000256" key="2">
    <source>
        <dbReference type="ARBA" id="ARBA00022777"/>
    </source>
</evidence>
<dbReference type="PANTHER" id="PTHR28629">
    <property type="entry name" value="TRIOKINASE/FMN CYCLASE"/>
    <property type="match status" value="1"/>
</dbReference>
<dbReference type="AlphaFoldDB" id="A0A645GM88"/>
<dbReference type="PANTHER" id="PTHR28629:SF4">
    <property type="entry name" value="TRIOKINASE_FMN CYCLASE"/>
    <property type="match status" value="1"/>
</dbReference>
<sequence>MGIGFKAVAMKLSTGEFPDLGSLFKAVGMAIMMSAGGASGALFGSFFKDGSKALDGIEVLDSSHFAQFLHLGLDSVVHRGKAAQGDKTMVDALIPALECAIMHSGQPIQEVIHLCALQAKKGSEATRDMVAKLGRMQTLGQRSIGYVDPGSITMALIFISMDEFLSKQQP</sequence>
<name>A0A645GM88_9ZZZZ</name>
<dbReference type="GO" id="GO:0005829">
    <property type="term" value="C:cytosol"/>
    <property type="evidence" value="ECO:0007669"/>
    <property type="project" value="TreeGrafter"/>
</dbReference>
<feature type="domain" description="DhaL" evidence="3">
    <location>
        <begin position="1"/>
        <end position="163"/>
    </location>
</feature>
<evidence type="ECO:0000259" key="3">
    <source>
        <dbReference type="PROSITE" id="PS51480"/>
    </source>
</evidence>
<dbReference type="SMART" id="SM01120">
    <property type="entry name" value="Dak2"/>
    <property type="match status" value="1"/>
</dbReference>
<reference evidence="4" key="1">
    <citation type="submission" date="2019-08" db="EMBL/GenBank/DDBJ databases">
        <authorList>
            <person name="Kucharzyk K."/>
            <person name="Murdoch R.W."/>
            <person name="Higgins S."/>
            <person name="Loffler F."/>
        </authorList>
    </citation>
    <scope>NUCLEOTIDE SEQUENCE</scope>
</reference>